<sequence length="126" mass="13063">MHHENTNYLRQAPSKIALPTHAGLNVNLFEICLANFFSTFLGIRKGTVKKVGKGVARDAGKGVAGDAGKGVAGDAGKGVARDAGKGVARDAGKANAESEPMGAGLIHLFLATFDKALVLFLTKLVF</sequence>
<keyword evidence="3" id="KW-1185">Reference proteome</keyword>
<dbReference type="Proteomes" id="UP000029725">
    <property type="component" value="Unassembled WGS sequence"/>
</dbReference>
<evidence type="ECO:0000256" key="1">
    <source>
        <dbReference type="SAM" id="MobiDB-lite"/>
    </source>
</evidence>
<dbReference type="GeneID" id="25260619"/>
<name>A0A098VNX7_9MICR</name>
<proteinExistence type="predicted"/>
<dbReference type="HOGENOM" id="CLU_1982112_0_0_1"/>
<protein>
    <submittedName>
        <fullName evidence="2">Uncharacterized protein</fullName>
    </submittedName>
</protein>
<feature type="compositionally biased region" description="Gly residues" evidence="1">
    <location>
        <begin position="62"/>
        <end position="76"/>
    </location>
</feature>
<evidence type="ECO:0000313" key="2">
    <source>
        <dbReference type="EMBL" id="KGG50499.1"/>
    </source>
</evidence>
<feature type="region of interest" description="Disordered" evidence="1">
    <location>
        <begin position="61"/>
        <end position="83"/>
    </location>
</feature>
<accession>A0A098VNX7</accession>
<comment type="caution">
    <text evidence="2">The sequence shown here is derived from an EMBL/GenBank/DDBJ whole genome shotgun (WGS) entry which is preliminary data.</text>
</comment>
<dbReference type="AlphaFoldDB" id="A0A098VNX7"/>
<reference evidence="2 3" key="1">
    <citation type="submission" date="2014-04" db="EMBL/GenBank/DDBJ databases">
        <title>A new species of microsporidia sheds light on the evolution of extreme parasitism.</title>
        <authorList>
            <person name="Haag K.L."/>
            <person name="James T.Y."/>
            <person name="Larsson R."/>
            <person name="Schaer T.M."/>
            <person name="Refardt D."/>
            <person name="Pombert J.-F."/>
            <person name="Ebert D."/>
        </authorList>
    </citation>
    <scope>NUCLEOTIDE SEQUENCE [LARGE SCALE GENOMIC DNA]</scope>
    <source>
        <strain evidence="2 3">UGP3</strain>
        <tissue evidence="2">Spores</tissue>
    </source>
</reference>
<evidence type="ECO:0000313" key="3">
    <source>
        <dbReference type="Proteomes" id="UP000029725"/>
    </source>
</evidence>
<dbReference type="RefSeq" id="XP_013236946.1">
    <property type="nucleotide sequence ID" value="XM_013381492.1"/>
</dbReference>
<gene>
    <name evidence="2" type="ORF">DI09_68p70</name>
</gene>
<dbReference type="EMBL" id="JMKJ01000577">
    <property type="protein sequence ID" value="KGG50499.1"/>
    <property type="molecule type" value="Genomic_DNA"/>
</dbReference>
<dbReference type="VEuPathDB" id="MicrosporidiaDB:DI09_68p70"/>
<organism evidence="2 3">
    <name type="scientific">Mitosporidium daphniae</name>
    <dbReference type="NCBI Taxonomy" id="1485682"/>
    <lineage>
        <taxon>Eukaryota</taxon>
        <taxon>Fungi</taxon>
        <taxon>Fungi incertae sedis</taxon>
        <taxon>Microsporidia</taxon>
        <taxon>Mitosporidium</taxon>
    </lineage>
</organism>